<dbReference type="InterPro" id="IPR036582">
    <property type="entry name" value="Mao_N_sf"/>
</dbReference>
<sequence length="654" mass="71607">MKALKWMLSLSLLAAPIGGFGAKEARAQEALNQLTLQLNSNVMIKNGVSSLTAQPVTAKSGTSFIPLKSVADQYGYKVSFDAKTKESVVKNEQHEFRFKADRKTITRDGQAVSAPLAPFALKGSMMVPIRTWSNMTDSKLTLTGTTITLAWGTKPTATFEVTPAVIYAGETLVTYTDRSTSETGEPFVNEQWTGRQESFTEPGTYTITRQVQDATGQWSDPYSVTVEVIMPNQPPVANFQVDRDAYRIGERITFTDLSTDDENAIAKAKYTGRPAGDAFFEAGEHTVTLEVTDAHGLTASATKTITVTSEVLYTKEEYGLLFSTAGEKFAVSGADIRNYTEIKYNIESDTAQLIRSNSPEVFVSEGVAYEEQLTGSVRYLFHNVNQVGYPVRMYLMATNKGSTTVNVNTSTYGYGGPDIYVANSAKLAAVRYLQSIKDGAPPKAMTVKPGETIEVLPELSKYPIKPNQVFSAYADLYSDQELYYYVVVVAADKDPKAEMPLLPVMPRDGKHVRGTFNNANRTLQTSELLGQQPAKMTFGDGKLDPYLFGYDYSSGVNELNLGNFGVMYTMKLDRVAPNTVIALNPRGGMYTGAFLVNGELVTVTNNSVLLNNNEAGFLYRTGSTEESVEIKFTLASGSFLPLAMVFLPMPAYKN</sequence>
<reference evidence="2 3" key="1">
    <citation type="submission" date="2019-07" db="EMBL/GenBank/DDBJ databases">
        <title>Genomic Encyclopedia of Type Strains, Phase III (KMG-III): the genomes of soil and plant-associated and newly described type strains.</title>
        <authorList>
            <person name="Whitman W."/>
        </authorList>
    </citation>
    <scope>NUCLEOTIDE SEQUENCE [LARGE SCALE GENOMIC DNA]</scope>
    <source>
        <strain evidence="2 3">BL24</strain>
    </source>
</reference>
<gene>
    <name evidence="2" type="ORF">BCM02_107191</name>
</gene>
<evidence type="ECO:0000313" key="3">
    <source>
        <dbReference type="Proteomes" id="UP000323257"/>
    </source>
</evidence>
<evidence type="ECO:0000313" key="2">
    <source>
        <dbReference type="EMBL" id="TYP73207.1"/>
    </source>
</evidence>
<dbReference type="Gene3D" id="3.30.457.10">
    <property type="entry name" value="Copper amine oxidase-like, N-terminal domain"/>
    <property type="match status" value="1"/>
</dbReference>
<protein>
    <submittedName>
        <fullName evidence="2">Copper amine oxidase-like protein</fullName>
    </submittedName>
</protein>
<dbReference type="AlphaFoldDB" id="A0A5S5C1M8"/>
<evidence type="ECO:0000259" key="1">
    <source>
        <dbReference type="Pfam" id="PF07833"/>
    </source>
</evidence>
<feature type="domain" description="Copper amine oxidase-like N-terminal" evidence="1">
    <location>
        <begin position="50"/>
        <end position="145"/>
    </location>
</feature>
<dbReference type="InterPro" id="IPR013783">
    <property type="entry name" value="Ig-like_fold"/>
</dbReference>
<dbReference type="Pfam" id="PF07833">
    <property type="entry name" value="Cu_amine_oxidN1"/>
    <property type="match status" value="1"/>
</dbReference>
<name>A0A5S5C1M8_9BACL</name>
<proteinExistence type="predicted"/>
<dbReference type="SUPFAM" id="SSF49299">
    <property type="entry name" value="PKD domain"/>
    <property type="match status" value="2"/>
</dbReference>
<dbReference type="EMBL" id="VNHS01000007">
    <property type="protein sequence ID" value="TYP73207.1"/>
    <property type="molecule type" value="Genomic_DNA"/>
</dbReference>
<dbReference type="OrthoDB" id="25008at2"/>
<dbReference type="Gene3D" id="2.60.40.10">
    <property type="entry name" value="Immunoglobulins"/>
    <property type="match status" value="1"/>
</dbReference>
<comment type="caution">
    <text evidence="2">The sequence shown here is derived from an EMBL/GenBank/DDBJ whole genome shotgun (WGS) entry which is preliminary data.</text>
</comment>
<dbReference type="InterPro" id="IPR012854">
    <property type="entry name" value="Cu_amine_oxidase-like_N"/>
</dbReference>
<dbReference type="InterPro" id="IPR035986">
    <property type="entry name" value="PKD_dom_sf"/>
</dbReference>
<organism evidence="2 3">
    <name type="scientific">Paenibacillus methanolicus</name>
    <dbReference type="NCBI Taxonomy" id="582686"/>
    <lineage>
        <taxon>Bacteria</taxon>
        <taxon>Bacillati</taxon>
        <taxon>Bacillota</taxon>
        <taxon>Bacilli</taxon>
        <taxon>Bacillales</taxon>
        <taxon>Paenibacillaceae</taxon>
        <taxon>Paenibacillus</taxon>
    </lineage>
</organism>
<dbReference type="RefSeq" id="WP_148930764.1">
    <property type="nucleotide sequence ID" value="NZ_VNHS01000007.1"/>
</dbReference>
<dbReference type="SUPFAM" id="SSF55383">
    <property type="entry name" value="Copper amine oxidase, domain N"/>
    <property type="match status" value="1"/>
</dbReference>
<accession>A0A5S5C1M8</accession>
<keyword evidence="3" id="KW-1185">Reference proteome</keyword>
<dbReference type="Proteomes" id="UP000323257">
    <property type="component" value="Unassembled WGS sequence"/>
</dbReference>